<dbReference type="InterPro" id="IPR001173">
    <property type="entry name" value="Glyco_trans_2-like"/>
</dbReference>
<protein>
    <submittedName>
        <fullName evidence="3">Glycosyltransferase</fullName>
    </submittedName>
</protein>
<dbReference type="Pfam" id="PF10111">
    <property type="entry name" value="Glyco_tranf_2_2"/>
    <property type="match status" value="1"/>
</dbReference>
<evidence type="ECO:0000313" key="3">
    <source>
        <dbReference type="EMBL" id="QDL92730.1"/>
    </source>
</evidence>
<dbReference type="InterPro" id="IPR019290">
    <property type="entry name" value="GlycosylTrfase-like_prok"/>
</dbReference>
<reference evidence="3 4" key="1">
    <citation type="submission" date="2019-06" db="EMBL/GenBank/DDBJ databases">
        <title>Genome sequence of Rhodobacteraceae bacterium D4M1.</title>
        <authorList>
            <person name="Cao J."/>
        </authorList>
    </citation>
    <scope>NUCLEOTIDE SEQUENCE [LARGE SCALE GENOMIC DNA]</scope>
    <source>
        <strain evidence="3 4">D4M1</strain>
    </source>
</reference>
<dbReference type="Pfam" id="PF00535">
    <property type="entry name" value="Glycos_transf_2"/>
    <property type="match status" value="1"/>
</dbReference>
<accession>A0A5B8FZ75</accession>
<dbReference type="Gene3D" id="3.90.550.10">
    <property type="entry name" value="Spore Coat Polysaccharide Biosynthesis Protein SpsA, Chain A"/>
    <property type="match status" value="1"/>
</dbReference>
<evidence type="ECO:0000313" key="4">
    <source>
        <dbReference type="Proteomes" id="UP000305888"/>
    </source>
</evidence>
<dbReference type="PANTHER" id="PTHR43685">
    <property type="entry name" value="GLYCOSYLTRANSFERASE"/>
    <property type="match status" value="1"/>
</dbReference>
<gene>
    <name evidence="3" type="ORF">FDP22_13620</name>
</gene>
<dbReference type="Pfam" id="PF20706">
    <property type="entry name" value="GT4-conflict"/>
    <property type="match status" value="1"/>
</dbReference>
<evidence type="ECO:0000259" key="1">
    <source>
        <dbReference type="Pfam" id="PF00535"/>
    </source>
</evidence>
<dbReference type="EMBL" id="CP040818">
    <property type="protein sequence ID" value="QDL92730.1"/>
    <property type="molecule type" value="Genomic_DNA"/>
</dbReference>
<dbReference type="Proteomes" id="UP000305888">
    <property type="component" value="Chromosome"/>
</dbReference>
<dbReference type="SUPFAM" id="SSF53448">
    <property type="entry name" value="Nucleotide-diphospho-sugar transferases"/>
    <property type="match status" value="1"/>
</dbReference>
<dbReference type="KEGG" id="ppru:FDP22_13620"/>
<feature type="domain" description="Glycosyltransferase 2-like" evidence="1">
    <location>
        <begin position="432"/>
        <end position="550"/>
    </location>
</feature>
<dbReference type="PANTHER" id="PTHR43685:SF2">
    <property type="entry name" value="GLYCOSYLTRANSFERASE 2-LIKE DOMAIN-CONTAINING PROTEIN"/>
    <property type="match status" value="1"/>
</dbReference>
<evidence type="ECO:0000259" key="2">
    <source>
        <dbReference type="Pfam" id="PF10111"/>
    </source>
</evidence>
<feature type="domain" description="Glycosyltransferase 2-like prokaryotic type" evidence="2">
    <location>
        <begin position="582"/>
        <end position="639"/>
    </location>
</feature>
<keyword evidence="4" id="KW-1185">Reference proteome</keyword>
<dbReference type="AlphaFoldDB" id="A0A5B8FZ75"/>
<dbReference type="InterPro" id="IPR050834">
    <property type="entry name" value="Glycosyltransf_2"/>
</dbReference>
<dbReference type="Gene3D" id="3.40.50.2000">
    <property type="entry name" value="Glycogen Phosphorylase B"/>
    <property type="match status" value="1"/>
</dbReference>
<dbReference type="CDD" id="cd00761">
    <property type="entry name" value="Glyco_tranf_GTA_type"/>
    <property type="match status" value="1"/>
</dbReference>
<organism evidence="3 4">
    <name type="scientific">Paroceanicella profunda</name>
    <dbReference type="NCBI Taxonomy" id="2579971"/>
    <lineage>
        <taxon>Bacteria</taxon>
        <taxon>Pseudomonadati</taxon>
        <taxon>Pseudomonadota</taxon>
        <taxon>Alphaproteobacteria</taxon>
        <taxon>Rhodobacterales</taxon>
        <taxon>Paracoccaceae</taxon>
        <taxon>Paroceanicella</taxon>
    </lineage>
</organism>
<dbReference type="InterPro" id="IPR029044">
    <property type="entry name" value="Nucleotide-diphossugar_trans"/>
</dbReference>
<dbReference type="SUPFAM" id="SSF53756">
    <property type="entry name" value="UDP-Glycosyltransferase/glycogen phosphorylase"/>
    <property type="match status" value="1"/>
</dbReference>
<name>A0A5B8FZ75_9RHOB</name>
<sequence>MKDNNFRSGETVIALVCSEILGPYLGGGIATSVFGLTTLLARKYRVSVVYLGGYAAGWDAERAKVFYADLGVEFIDPRTSVDASTHDIQDVRTSSWLALEALREIRPELAVFHEYGALGYYSVLDKAQNGDLAETRILTVLHGPGRWARTINADLTPSVHTYVQDHMERVSVELSDHVSSPSQYIFDWCLRDGWNLAPERHSVERNIVPLHPIEHYVAHAVEDDDVSAPETAGTRDTVNEFVFFGRLEQRKGIVSFCNALDRLVQIGLHLPRKVTFLGRGSVLNGVDSTAFVIERSRKWPFEIAFLETYTQSEALDYLCGPGRLGVMPSVEENAPCVVVECVNRGVPMLCSTAGGTIELLDRVDAEAIALPLERGAMADRLTDALIGGVPTARLSYSHAQSIAAWDARITAVLETPCERAPEPEPQDVPLVSVVITHFNRLDTLRLALNSVFAQEYPEIEVVIVDDGSKPAVQDELIKTWGRHPKVRIVLQENAYLGAARNAGVREARGVFVKFMDDDNIALPDEIAQLVRAALHTGADVVTCFSQWFRASRPQGEEDIVGHYLPLGSGSTVHLFDNFMGDANALVRRTMIDEIGGFTEEYGLGYEDYEFFARAALLGRKTTVVPRPLFWYRLSSGSMLQTAQGPDLLLLNRNRVSKMIRSLAGQLSVSTVQDLVEMASASVLAQQTTYARDQIWRSGDLPDYLKRLRTGGSWGEQRREDLVRLMIACGRINEAVRYMGGNIPGTLVESFSKKLVDGTSFITGASILSENRLTNSTFLGLDAPRTVTPYAQLCDGWFVPQASAGPEPLFTPLDADGGGVSITVADVPRDWAPGSYRLLRTEVPVRGFDMLEGTNLELVARADAEFFRLKYFVRCHRGTEFVDYWSEIGIGQEWSQVNDLLRFDEMAVPVPDRMELFLQLYFDFDAVLDIRHAGLSLCGRAEWAKPGQVLRSGVVSA</sequence>
<keyword evidence="3" id="KW-0808">Transferase</keyword>
<dbReference type="OrthoDB" id="5291101at2"/>
<dbReference type="GO" id="GO:0016740">
    <property type="term" value="F:transferase activity"/>
    <property type="evidence" value="ECO:0007669"/>
    <property type="project" value="UniProtKB-KW"/>
</dbReference>
<dbReference type="RefSeq" id="WP_138574453.1">
    <property type="nucleotide sequence ID" value="NZ_CP040818.1"/>
</dbReference>
<proteinExistence type="predicted"/>